<dbReference type="SUPFAM" id="SSF54495">
    <property type="entry name" value="UBC-like"/>
    <property type="match status" value="1"/>
</dbReference>
<protein>
    <submittedName>
        <fullName evidence="7">UBC core domain-containing protein</fullName>
    </submittedName>
</protein>
<keyword evidence="4" id="KW-0547">Nucleotide-binding</keyword>
<evidence type="ECO:0000256" key="4">
    <source>
        <dbReference type="RuleBase" id="RU362109"/>
    </source>
</evidence>
<dbReference type="PROSITE" id="PS00183">
    <property type="entry name" value="UBC_1"/>
    <property type="match status" value="1"/>
</dbReference>
<dbReference type="PANTHER" id="PTHR24067">
    <property type="entry name" value="UBIQUITIN-CONJUGATING ENZYME E2"/>
    <property type="match status" value="1"/>
</dbReference>
<keyword evidence="2 4" id="KW-0833">Ubl conjugation pathway</keyword>
<dbReference type="CDD" id="cd23798">
    <property type="entry name" value="UBCc_UBE2I"/>
    <property type="match status" value="1"/>
</dbReference>
<dbReference type="InterPro" id="IPR050113">
    <property type="entry name" value="Ub_conjugating_enzyme"/>
</dbReference>
<dbReference type="Pfam" id="PF00179">
    <property type="entry name" value="UQ_con"/>
    <property type="match status" value="1"/>
</dbReference>
<proteinExistence type="inferred from homology"/>
<accession>A0A914BUC6</accession>
<keyword evidence="4" id="KW-0067">ATP-binding</keyword>
<dbReference type="Proteomes" id="UP000887540">
    <property type="component" value="Unplaced"/>
</dbReference>
<feature type="active site" description="Glycyl thioester intermediate" evidence="3">
    <location>
        <position position="32"/>
    </location>
</feature>
<feature type="domain" description="UBC core" evidence="5">
    <location>
        <begin position="1"/>
        <end position="96"/>
    </location>
</feature>
<evidence type="ECO:0000313" key="6">
    <source>
        <dbReference type="Proteomes" id="UP000887540"/>
    </source>
</evidence>
<reference evidence="7" key="1">
    <citation type="submission" date="2022-11" db="UniProtKB">
        <authorList>
            <consortium name="WormBaseParasite"/>
        </authorList>
    </citation>
    <scope>IDENTIFICATION</scope>
</reference>
<evidence type="ECO:0000256" key="2">
    <source>
        <dbReference type="ARBA" id="ARBA00022786"/>
    </source>
</evidence>
<dbReference type="SMART" id="SM00212">
    <property type="entry name" value="UBCc"/>
    <property type="match status" value="1"/>
</dbReference>
<comment type="similarity">
    <text evidence="4">Belongs to the ubiquitin-conjugating enzyme family.</text>
</comment>
<dbReference type="AlphaFoldDB" id="A0A914BUC6"/>
<organism evidence="6 7">
    <name type="scientific">Acrobeloides nanus</name>
    <dbReference type="NCBI Taxonomy" id="290746"/>
    <lineage>
        <taxon>Eukaryota</taxon>
        <taxon>Metazoa</taxon>
        <taxon>Ecdysozoa</taxon>
        <taxon>Nematoda</taxon>
        <taxon>Chromadorea</taxon>
        <taxon>Rhabditida</taxon>
        <taxon>Tylenchina</taxon>
        <taxon>Cephalobomorpha</taxon>
        <taxon>Cephaloboidea</taxon>
        <taxon>Cephalobidae</taxon>
        <taxon>Acrobeloides</taxon>
    </lineage>
</organism>
<dbReference type="GO" id="GO:0005524">
    <property type="term" value="F:ATP binding"/>
    <property type="evidence" value="ECO:0007669"/>
    <property type="project" value="UniProtKB-UniRule"/>
</dbReference>
<sequence length="106" mass="12168">MIFKDDFPSTPPKCRFEPPLFHPNVYPSGTVCLSLLDEGKDWKPSISVKQLLLGIQDLLDAPNPEDPAQADAFQVYMQNKQEYEKRVKRQAIQFSEDVVRKQLMGD</sequence>
<dbReference type="InterPro" id="IPR023313">
    <property type="entry name" value="UBQ-conjugating_AS"/>
</dbReference>
<keyword evidence="1" id="KW-0808">Transferase</keyword>
<dbReference type="PROSITE" id="PS50127">
    <property type="entry name" value="UBC_2"/>
    <property type="match status" value="1"/>
</dbReference>
<keyword evidence="6" id="KW-1185">Reference proteome</keyword>
<evidence type="ECO:0000259" key="5">
    <source>
        <dbReference type="PROSITE" id="PS50127"/>
    </source>
</evidence>
<evidence type="ECO:0000256" key="3">
    <source>
        <dbReference type="PROSITE-ProRule" id="PRU10133"/>
    </source>
</evidence>
<dbReference type="GO" id="GO:0032446">
    <property type="term" value="P:protein modification by small protein conjugation"/>
    <property type="evidence" value="ECO:0007669"/>
    <property type="project" value="UniProtKB-ARBA"/>
</dbReference>
<dbReference type="InterPro" id="IPR000608">
    <property type="entry name" value="UBC"/>
</dbReference>
<name>A0A914BUC6_9BILA</name>
<dbReference type="Gene3D" id="3.10.110.10">
    <property type="entry name" value="Ubiquitin Conjugating Enzyme"/>
    <property type="match status" value="1"/>
</dbReference>
<dbReference type="GO" id="GO:0016740">
    <property type="term" value="F:transferase activity"/>
    <property type="evidence" value="ECO:0007669"/>
    <property type="project" value="UniProtKB-KW"/>
</dbReference>
<evidence type="ECO:0000313" key="7">
    <source>
        <dbReference type="WBParaSite" id="ACRNAN_Path_1007.g3876.t1"/>
    </source>
</evidence>
<evidence type="ECO:0000256" key="1">
    <source>
        <dbReference type="ARBA" id="ARBA00022679"/>
    </source>
</evidence>
<dbReference type="InterPro" id="IPR016135">
    <property type="entry name" value="UBQ-conjugating_enzyme/RWD"/>
</dbReference>
<dbReference type="WBParaSite" id="ACRNAN_Path_1007.g3876.t1">
    <property type="protein sequence ID" value="ACRNAN_Path_1007.g3876.t1"/>
    <property type="gene ID" value="ACRNAN_Path_1007.g3876"/>
</dbReference>